<feature type="compositionally biased region" description="Basic and acidic residues" evidence="6">
    <location>
        <begin position="222"/>
        <end position="240"/>
    </location>
</feature>
<dbReference type="GO" id="GO:0005634">
    <property type="term" value="C:nucleus"/>
    <property type="evidence" value="ECO:0007669"/>
    <property type="project" value="UniProtKB-SubCell"/>
</dbReference>
<keyword evidence="5" id="KW-0539">Nucleus</keyword>
<feature type="compositionally biased region" description="Basic residues" evidence="6">
    <location>
        <begin position="118"/>
        <end position="129"/>
    </location>
</feature>
<evidence type="ECO:0000256" key="1">
    <source>
        <dbReference type="ARBA" id="ARBA00004123"/>
    </source>
</evidence>
<evidence type="ECO:0000256" key="4">
    <source>
        <dbReference type="ARBA" id="ARBA00022833"/>
    </source>
</evidence>
<keyword evidence="2" id="KW-0479">Metal-binding</keyword>
<evidence type="ECO:0000313" key="8">
    <source>
        <dbReference type="EMBL" id="KAL3088601.1"/>
    </source>
</evidence>
<dbReference type="PANTHER" id="PTHR46481:SF10">
    <property type="entry name" value="ZINC FINGER BED DOMAIN-CONTAINING PROTEIN 39"/>
    <property type="match status" value="1"/>
</dbReference>
<protein>
    <recommendedName>
        <fullName evidence="7">C2H2-type domain-containing protein</fullName>
    </recommendedName>
</protein>
<keyword evidence="3" id="KW-0863">Zinc-finger</keyword>
<reference evidence="8 9" key="1">
    <citation type="submission" date="2024-10" db="EMBL/GenBank/DDBJ databases">
        <authorList>
            <person name="Kim D."/>
        </authorList>
    </citation>
    <scope>NUCLEOTIDE SEQUENCE [LARGE SCALE GENOMIC DNA]</scope>
    <source>
        <strain evidence="8">BH-2024</strain>
    </source>
</reference>
<organism evidence="8 9">
    <name type="scientific">Heterodera trifolii</name>
    <dbReference type="NCBI Taxonomy" id="157864"/>
    <lineage>
        <taxon>Eukaryota</taxon>
        <taxon>Metazoa</taxon>
        <taxon>Ecdysozoa</taxon>
        <taxon>Nematoda</taxon>
        <taxon>Chromadorea</taxon>
        <taxon>Rhabditida</taxon>
        <taxon>Tylenchina</taxon>
        <taxon>Tylenchomorpha</taxon>
        <taxon>Tylenchoidea</taxon>
        <taxon>Heteroderidae</taxon>
        <taxon>Heteroderinae</taxon>
        <taxon>Heterodera</taxon>
    </lineage>
</organism>
<feature type="domain" description="C2H2-type" evidence="7">
    <location>
        <begin position="25"/>
        <end position="47"/>
    </location>
</feature>
<keyword evidence="9" id="KW-1185">Reference proteome</keyword>
<dbReference type="InterPro" id="IPR052035">
    <property type="entry name" value="ZnF_BED_domain_contain"/>
</dbReference>
<dbReference type="EMBL" id="JBICBT010000998">
    <property type="protein sequence ID" value="KAL3088601.1"/>
    <property type="molecule type" value="Genomic_DNA"/>
</dbReference>
<accession>A0ABD2JDB1</accession>
<feature type="compositionally biased region" description="Polar residues" evidence="6">
    <location>
        <begin position="132"/>
        <end position="141"/>
    </location>
</feature>
<dbReference type="SUPFAM" id="SSF53098">
    <property type="entry name" value="Ribonuclease H-like"/>
    <property type="match status" value="1"/>
</dbReference>
<evidence type="ECO:0000256" key="6">
    <source>
        <dbReference type="SAM" id="MobiDB-lite"/>
    </source>
</evidence>
<dbReference type="InterPro" id="IPR008906">
    <property type="entry name" value="HATC_C_dom"/>
</dbReference>
<evidence type="ECO:0000256" key="2">
    <source>
        <dbReference type="ARBA" id="ARBA00022723"/>
    </source>
</evidence>
<dbReference type="InterPro" id="IPR013087">
    <property type="entry name" value="Znf_C2H2_type"/>
</dbReference>
<dbReference type="AlphaFoldDB" id="A0ABD2JDB1"/>
<dbReference type="GO" id="GO:0008270">
    <property type="term" value="F:zinc ion binding"/>
    <property type="evidence" value="ECO:0007669"/>
    <property type="project" value="UniProtKB-KW"/>
</dbReference>
<feature type="region of interest" description="Disordered" evidence="6">
    <location>
        <begin position="102"/>
        <end position="150"/>
    </location>
</feature>
<name>A0ABD2JDB1_9BILA</name>
<proteinExistence type="predicted"/>
<feature type="domain" description="C2H2-type" evidence="7">
    <location>
        <begin position="420"/>
        <end position="442"/>
    </location>
</feature>
<feature type="compositionally biased region" description="Basic and acidic residues" evidence="6">
    <location>
        <begin position="344"/>
        <end position="359"/>
    </location>
</feature>
<evidence type="ECO:0000259" key="7">
    <source>
        <dbReference type="SMART" id="SM00355"/>
    </source>
</evidence>
<feature type="domain" description="C2H2-type" evidence="7">
    <location>
        <begin position="164"/>
        <end position="185"/>
    </location>
</feature>
<dbReference type="Proteomes" id="UP001620626">
    <property type="component" value="Unassembled WGS sequence"/>
</dbReference>
<feature type="region of interest" description="Disordered" evidence="6">
    <location>
        <begin position="333"/>
        <end position="419"/>
    </location>
</feature>
<keyword evidence="4" id="KW-0862">Zinc</keyword>
<dbReference type="PANTHER" id="PTHR46481">
    <property type="entry name" value="ZINC FINGER BED DOMAIN-CONTAINING PROTEIN 4"/>
    <property type="match status" value="1"/>
</dbReference>
<comment type="subcellular location">
    <subcellularLocation>
        <location evidence="1">Nucleus</location>
    </subcellularLocation>
</comment>
<sequence>MSQAKSKTPEFFPERRSIVRRPANGLCHFCQKFISASNWSRHIRSQHLKELVKMKHGDQSPTLSEELFTSAEQSQYDCSSAAECTMMMLFEERHIPMADDQCHSEPVAGISGDDDRSVKRKNNGRRKRRDSAQNQQQTTEPTAVPKRPRRTRRMCCAIRLPENNVCPLCGKSTSAGNWSRHLKRHHPEYALTESGEEQQMDGTERDDAGLSTEQQQHQQEMNQRKTEESKEDGHKEERAEASPLQHETDFSLVHLQQFLVQQKQHNNFDTFGLGESVAEPAIDEQPLNNCHSLSAVKALGLKLEESNFGQEIPSTTEGSAELINRMICDRTMDESRGMSSGDGTEARQRHSVMGEERRQKQQRTMAAPTGNGDEQQHGLDRPSTSGSSAMAKEPPAAAETANNRQKAQRRTSAIRPDKDGRCPLCGKSISSPNWRRHLLRCHPEEELLAQYKYPDPVFSVPVPTRLFALYAATAHMPLDHLDNEFLRKFLSFVPEFDIPSRRMLQAQMDGEVERVKQRIWSALSSQKLLAASVHIEGGMVEGQMLQQNTMAICAHFWDTSAQSAECVGLSLGPVGYSNDDIADAVRERLAEMELTMERGKFIRFTVDKSSSFSSYNARPSFFNPFPFIGGGSFASAMALPFDWQLVDCSPEVLEAFFNNDAEEDDAGGEEAEIGLGEGIEVTVCAARRLETVLRTVLERDQQMVQLRKRLFLLFGQFAFSHSACSALSARNGGVSLLFPANVRWHSLEPAYARLFTLCDTIGAVCDEFKIERICERDWRTVEMALEISDTFHKFVAKLEQNGQPTISLLFPGLNLLLSTFQQNFSAQMPSLIDAFSDQIRRSFSDVLSFDRNSLFLCASMLDPKVAYLLVQEQKQEGVRAIRKMVEHKISDPSTLLRVRSNIERFLDVVESPFGFGTIRRVRAPIIGTAKEQNAMGEERDQIDMEILEYLDIVQMDSSESCAQFWTKHGQRFPLLSETAKSVLAVPATAATAKRLLRQIWEGIERDAEVGVRKALLRFNRRFVDLAE</sequence>
<dbReference type="SMART" id="SM00355">
    <property type="entry name" value="ZnF_C2H2"/>
    <property type="match status" value="3"/>
</dbReference>
<dbReference type="InterPro" id="IPR012337">
    <property type="entry name" value="RNaseH-like_sf"/>
</dbReference>
<feature type="region of interest" description="Disordered" evidence="6">
    <location>
        <begin position="190"/>
        <end position="244"/>
    </location>
</feature>
<evidence type="ECO:0000313" key="9">
    <source>
        <dbReference type="Proteomes" id="UP001620626"/>
    </source>
</evidence>
<comment type="caution">
    <text evidence="8">The sequence shown here is derived from an EMBL/GenBank/DDBJ whole genome shotgun (WGS) entry which is preliminary data.</text>
</comment>
<evidence type="ECO:0000256" key="5">
    <source>
        <dbReference type="ARBA" id="ARBA00023242"/>
    </source>
</evidence>
<evidence type="ECO:0000256" key="3">
    <source>
        <dbReference type="ARBA" id="ARBA00022771"/>
    </source>
</evidence>
<dbReference type="Pfam" id="PF05699">
    <property type="entry name" value="Dimer_Tnp_hAT"/>
    <property type="match status" value="1"/>
</dbReference>
<gene>
    <name evidence="8" type="ORF">niasHT_023219</name>
</gene>